<evidence type="ECO:0000313" key="3">
    <source>
        <dbReference type="Proteomes" id="UP001150266"/>
    </source>
</evidence>
<evidence type="ECO:0000313" key="2">
    <source>
        <dbReference type="EMBL" id="KAJ4483420.1"/>
    </source>
</evidence>
<organism evidence="2 3">
    <name type="scientific">Lentinula aciculospora</name>
    <dbReference type="NCBI Taxonomy" id="153920"/>
    <lineage>
        <taxon>Eukaryota</taxon>
        <taxon>Fungi</taxon>
        <taxon>Dikarya</taxon>
        <taxon>Basidiomycota</taxon>
        <taxon>Agaricomycotina</taxon>
        <taxon>Agaricomycetes</taxon>
        <taxon>Agaricomycetidae</taxon>
        <taxon>Agaricales</taxon>
        <taxon>Marasmiineae</taxon>
        <taxon>Omphalotaceae</taxon>
        <taxon>Lentinula</taxon>
    </lineage>
</organism>
<name>A0A9W9AK96_9AGAR</name>
<keyword evidence="1" id="KW-1133">Transmembrane helix</keyword>
<feature type="transmembrane region" description="Helical" evidence="1">
    <location>
        <begin position="55"/>
        <end position="77"/>
    </location>
</feature>
<reference evidence="2" key="1">
    <citation type="submission" date="2022-08" db="EMBL/GenBank/DDBJ databases">
        <title>A Global Phylogenomic Analysis of the Shiitake Genus Lentinula.</title>
        <authorList>
            <consortium name="DOE Joint Genome Institute"/>
            <person name="Sierra-Patev S."/>
            <person name="Min B."/>
            <person name="Naranjo-Ortiz M."/>
            <person name="Looney B."/>
            <person name="Konkel Z."/>
            <person name="Slot J.C."/>
            <person name="Sakamoto Y."/>
            <person name="Steenwyk J.L."/>
            <person name="Rokas A."/>
            <person name="Carro J."/>
            <person name="Camarero S."/>
            <person name="Ferreira P."/>
            <person name="Molpeceres G."/>
            <person name="Ruiz-Duenas F.J."/>
            <person name="Serrano A."/>
            <person name="Henrissat B."/>
            <person name="Drula E."/>
            <person name="Hughes K.W."/>
            <person name="Mata J.L."/>
            <person name="Ishikawa N.K."/>
            <person name="Vargas-Isla R."/>
            <person name="Ushijima S."/>
            <person name="Smith C.A."/>
            <person name="Ahrendt S."/>
            <person name="Andreopoulos W."/>
            <person name="He G."/>
            <person name="Labutti K."/>
            <person name="Lipzen A."/>
            <person name="Ng V."/>
            <person name="Riley R."/>
            <person name="Sandor L."/>
            <person name="Barry K."/>
            <person name="Martinez A.T."/>
            <person name="Xiao Y."/>
            <person name="Gibbons J.G."/>
            <person name="Terashima K."/>
            <person name="Grigoriev I.V."/>
            <person name="Hibbett D.S."/>
        </authorList>
    </citation>
    <scope>NUCLEOTIDE SEQUENCE</scope>
    <source>
        <strain evidence="2">JLM2183</strain>
    </source>
</reference>
<dbReference type="Proteomes" id="UP001150266">
    <property type="component" value="Unassembled WGS sequence"/>
</dbReference>
<keyword evidence="1" id="KW-0812">Transmembrane</keyword>
<gene>
    <name evidence="2" type="ORF">J3R30DRAFT_3448272</name>
</gene>
<proteinExistence type="predicted"/>
<accession>A0A9W9AK96</accession>
<evidence type="ECO:0000256" key="1">
    <source>
        <dbReference type="SAM" id="Phobius"/>
    </source>
</evidence>
<protein>
    <submittedName>
        <fullName evidence="2">Uncharacterized protein</fullName>
    </submittedName>
</protein>
<dbReference type="EMBL" id="JAOTPV010000004">
    <property type="protein sequence ID" value="KAJ4483420.1"/>
    <property type="molecule type" value="Genomic_DNA"/>
</dbReference>
<dbReference type="AlphaFoldDB" id="A0A9W9AK96"/>
<keyword evidence="3" id="KW-1185">Reference proteome</keyword>
<comment type="caution">
    <text evidence="2">The sequence shown here is derived from an EMBL/GenBank/DDBJ whole genome shotgun (WGS) entry which is preliminary data.</text>
</comment>
<sequence>MIDTTSFFLLHPSCLFALLLLPLILFNLPLEPHPLLDNQQAQLLLFLPLLSGTHYPIALSPASIFVYILSLLKVLLLNSKLILFSSKE</sequence>
<keyword evidence="1" id="KW-0472">Membrane</keyword>
<feature type="transmembrane region" description="Helical" evidence="1">
    <location>
        <begin position="7"/>
        <end position="28"/>
    </location>
</feature>